<dbReference type="PANTHER" id="PTHR15286">
    <property type="entry name" value="RAS-ASSOCIATING DOMAIN CONTAINING PROTEIN"/>
    <property type="match status" value="1"/>
</dbReference>
<dbReference type="OMA" id="NERHLAP"/>
<dbReference type="CDD" id="cd16134">
    <property type="entry name" value="RA_RASSF8"/>
    <property type="match status" value="1"/>
</dbReference>
<dbReference type="GO" id="GO:0007165">
    <property type="term" value="P:signal transduction"/>
    <property type="evidence" value="ECO:0007669"/>
    <property type="project" value="InterPro"/>
</dbReference>
<dbReference type="FunCoup" id="A0A7R8V7H3">
    <property type="interactions" value="99"/>
</dbReference>
<feature type="domain" description="Ras-associating" evidence="3">
    <location>
        <begin position="1"/>
        <end position="82"/>
    </location>
</feature>
<dbReference type="InterPro" id="IPR000159">
    <property type="entry name" value="RA_dom"/>
</dbReference>
<accession>A0A7R8V7H3</accession>
<feature type="coiled-coil region" evidence="1">
    <location>
        <begin position="365"/>
        <end position="413"/>
    </location>
</feature>
<dbReference type="InterPro" id="IPR033593">
    <property type="entry name" value="N-RASSF"/>
</dbReference>
<keyword evidence="5" id="KW-1185">Reference proteome</keyword>
<dbReference type="EMBL" id="LR899014">
    <property type="protein sequence ID" value="CAD7093532.1"/>
    <property type="molecule type" value="Genomic_DNA"/>
</dbReference>
<dbReference type="AlphaFoldDB" id="A0A7R8V7H3"/>
<feature type="compositionally biased region" description="Polar residues" evidence="2">
    <location>
        <begin position="151"/>
        <end position="161"/>
    </location>
</feature>
<dbReference type="InterPro" id="IPR048945">
    <property type="entry name" value="RASSF8/10_RA"/>
</dbReference>
<dbReference type="Pfam" id="PF21712">
    <property type="entry name" value="RASSF8-10_RA"/>
    <property type="match status" value="1"/>
</dbReference>
<proteinExistence type="predicted"/>
<feature type="region of interest" description="Disordered" evidence="2">
    <location>
        <begin position="151"/>
        <end position="175"/>
    </location>
</feature>
<sequence>MELKVWVEGIQRIVCGVTVNTTCQDVVFALAHATGKVGRFTLIERWRNNERLLAPSEHPLRILMKWGEYSNDVQFILKRSEQVAKAGEKANAQKTSRDKEGNVLDLDNQNAIVTDFLPLGRNKEGRRSFGSSNETKHIDNVGIVKGIPQKSTTKVSITKPTSGRMPSDDTTAGDALKYHNNEFNIADLRNSLDRKTNKANNFGARDVRSAGNDQPLEDYNYNKISLVSNNECYKNSPPISANGALVPPPYRDPPPPRTSPLNKTEPSSSRKLDYKDSINMTSYFNMSEMTDMSENFLQNAQYKDLLQIVKFQREKITSQKADMTKYDVEIGYFEGKERDQTDVTSREISKAELLFRQGYEQLQSLQYVEEENELVKQQEKTLKSEITLLRSKLANCETELLQCRNKIRLLLDEIQIEQRSLNNRQKDNRQQVEKNILTEVERIQSEIDKVTQSAETSSKTTENLKKEISVIESAIAEKKREVEQLVNEMKEVNLQSLTVTPSDEIRNFLEGSNKPGSTRRIIGSPRQLENAVPTSKNPHGVWV</sequence>
<dbReference type="Proteomes" id="UP000594454">
    <property type="component" value="Chromosome 6"/>
</dbReference>
<dbReference type="InterPro" id="IPR029071">
    <property type="entry name" value="Ubiquitin-like_domsf"/>
</dbReference>
<organism evidence="4 5">
    <name type="scientific">Hermetia illucens</name>
    <name type="common">Black soldier fly</name>
    <dbReference type="NCBI Taxonomy" id="343691"/>
    <lineage>
        <taxon>Eukaryota</taxon>
        <taxon>Metazoa</taxon>
        <taxon>Ecdysozoa</taxon>
        <taxon>Arthropoda</taxon>
        <taxon>Hexapoda</taxon>
        <taxon>Insecta</taxon>
        <taxon>Pterygota</taxon>
        <taxon>Neoptera</taxon>
        <taxon>Endopterygota</taxon>
        <taxon>Diptera</taxon>
        <taxon>Brachycera</taxon>
        <taxon>Stratiomyomorpha</taxon>
        <taxon>Stratiomyidae</taxon>
        <taxon>Hermetiinae</taxon>
        <taxon>Hermetia</taxon>
    </lineage>
</organism>
<feature type="region of interest" description="Disordered" evidence="2">
    <location>
        <begin position="238"/>
        <end position="271"/>
    </location>
</feature>
<dbReference type="InterPro" id="IPR048944">
    <property type="entry name" value="RASSF8_RA"/>
</dbReference>
<evidence type="ECO:0000313" key="4">
    <source>
        <dbReference type="EMBL" id="CAD7093532.1"/>
    </source>
</evidence>
<evidence type="ECO:0000259" key="3">
    <source>
        <dbReference type="PROSITE" id="PS50200"/>
    </source>
</evidence>
<feature type="coiled-coil region" evidence="1">
    <location>
        <begin position="461"/>
        <end position="495"/>
    </location>
</feature>
<feature type="compositionally biased region" description="Pro residues" evidence="2">
    <location>
        <begin position="246"/>
        <end position="258"/>
    </location>
</feature>
<evidence type="ECO:0000256" key="2">
    <source>
        <dbReference type="SAM" id="MobiDB-lite"/>
    </source>
</evidence>
<keyword evidence="1" id="KW-0175">Coiled coil</keyword>
<name>A0A7R8V7H3_HERIL</name>
<dbReference type="SUPFAM" id="SSF54236">
    <property type="entry name" value="Ubiquitin-like"/>
    <property type="match status" value="1"/>
</dbReference>
<evidence type="ECO:0000313" key="5">
    <source>
        <dbReference type="Proteomes" id="UP000594454"/>
    </source>
</evidence>
<evidence type="ECO:0000256" key="1">
    <source>
        <dbReference type="SAM" id="Coils"/>
    </source>
</evidence>
<protein>
    <recommendedName>
        <fullName evidence="3">Ras-associating domain-containing protein</fullName>
    </recommendedName>
</protein>
<reference evidence="4 5" key="1">
    <citation type="submission" date="2020-11" db="EMBL/GenBank/DDBJ databases">
        <authorList>
            <person name="Wallbank WR R."/>
            <person name="Pardo Diaz C."/>
            <person name="Kozak K."/>
            <person name="Martin S."/>
            <person name="Jiggins C."/>
            <person name="Moest M."/>
            <person name="Warren A I."/>
            <person name="Generalovic N T."/>
            <person name="Byers J.R.P. K."/>
            <person name="Montejo-Kovacevich G."/>
            <person name="Yen C E."/>
        </authorList>
    </citation>
    <scope>NUCLEOTIDE SEQUENCE [LARGE SCALE GENOMIC DNA]</scope>
</reference>
<dbReference type="SMART" id="SM00314">
    <property type="entry name" value="RA"/>
    <property type="match status" value="1"/>
</dbReference>
<dbReference type="InParanoid" id="A0A7R8V7H3"/>
<gene>
    <name evidence="4" type="ORF">HERILL_LOCUS15808</name>
</gene>
<dbReference type="PANTHER" id="PTHR15286:SF6">
    <property type="entry name" value="GH01133P"/>
    <property type="match status" value="1"/>
</dbReference>
<dbReference type="PROSITE" id="PS50200">
    <property type="entry name" value="RA"/>
    <property type="match status" value="1"/>
</dbReference>
<dbReference type="Gene3D" id="3.10.20.90">
    <property type="entry name" value="Phosphatidylinositol 3-kinase Catalytic Subunit, Chain A, domain 1"/>
    <property type="match status" value="1"/>
</dbReference>
<dbReference type="OrthoDB" id="10051571at2759"/>